<dbReference type="Gene3D" id="1.10.510.10">
    <property type="entry name" value="Transferase(Phosphotransferase) domain 1"/>
    <property type="match status" value="1"/>
</dbReference>
<dbReference type="InterPro" id="IPR001245">
    <property type="entry name" value="Ser-Thr/Tyr_kinase_cat_dom"/>
</dbReference>
<sequence length="987" mass="100060">MVTPPALTLSDRDFEGIPGLPFRVSRNVTITGASADPMKWPRLALGGTDKVQLGNAVWLTITRIIVRPAEWDEAAFRSPRFRLLVPTPPGHKAVLELRDACMNLPYGFDPSLAEPYVLSWARPPEMPGTQLTKYIPTPDRVPPFSAWVSVMYDTDVSADTTISDPVTGSVQSLNYITWIVASWLVFDTRISADCMAANRGDPVPCYLSEVKCINPYGMAPNGTANGTDATAGRGVNSTADPSSAQGQSGGSDGMTTGQIVGIAVGSAVFVVLAVSAAVFGWIAWRRRRGSRGGDSTSGSGSSSGPPEQQEKGMTPGTAGSAAQGAWPRGRTGSGGLCCCLCAGALSADVEAGLHSGAVEVQVGTAAASSMDLGEGELAPGSKGVRVIAPPAGAVGVAGKDADGGTAVAAVAALVCGADGSSRQLSQGVRTGQTSTTVCSSSGAGGDFSQPMQWVGIAKSGGPGSELLGGGGSAVGGSDGGAGGPSLCWTPQPTGGGGSGRAAKAGHVDLLSTGGTVRGDAHPGTVVAAVSAAGDAGGGSTALSGSVGLGGSKGLGLSEEVVGYRTPLRPGLATDVQVDDGLGGALLAADNTGLEQVVSSIAEEGGEGGGVGADGAAAQAAAGVGAGAAGLAAGGASRRRLTPAAGPDVVEVLPVVLGKGSYGRVFEGRYRGMRVAVKQVLAASGPFGMAQAAVAAAEAERGTDQDQEVMDTFAQEVDVLGRCDHPNIARLYAACLTRPKLALVMELADTSLDKLLFREYAGSLMPLGKVLHIATQIALGLSYLHPTIVHRDLKPANVLINNPTSDTPIVKLTDFGLARIYESTMSTASPEAGTAAFLAPECFDLDNNVVTHRADIYSFGVVVWTMLSGQEPWKNTRGIVEIAVKLTMRNERLPLSEALGAERCPPKLERLLASCWDADPKRRPAAADVAKELVLIGEQLSQPERSTTGTSHRTSASSASLTVLPAAAGMVPRPGRPAAGSPAGSSGQ</sequence>
<dbReference type="SMART" id="SM00220">
    <property type="entry name" value="S_TKc"/>
    <property type="match status" value="1"/>
</dbReference>
<evidence type="ECO:0000256" key="8">
    <source>
        <dbReference type="SAM" id="Phobius"/>
    </source>
</evidence>
<dbReference type="InterPro" id="IPR051681">
    <property type="entry name" value="Ser/Thr_Kinases-Pseudokinases"/>
</dbReference>
<keyword evidence="3 6" id="KW-0547">Nucleotide-binding</keyword>
<evidence type="ECO:0000256" key="2">
    <source>
        <dbReference type="ARBA" id="ARBA00022679"/>
    </source>
</evidence>
<dbReference type="InterPro" id="IPR011009">
    <property type="entry name" value="Kinase-like_dom_sf"/>
</dbReference>
<keyword evidence="5 6" id="KW-0067">ATP-binding</keyword>
<evidence type="ECO:0000256" key="5">
    <source>
        <dbReference type="ARBA" id="ARBA00022840"/>
    </source>
</evidence>
<feature type="binding site" evidence="6">
    <location>
        <position position="677"/>
    </location>
    <ligand>
        <name>ATP</name>
        <dbReference type="ChEBI" id="CHEBI:30616"/>
    </ligand>
</feature>
<feature type="domain" description="Protein kinase" evidence="9">
    <location>
        <begin position="650"/>
        <end position="934"/>
    </location>
</feature>
<feature type="region of interest" description="Disordered" evidence="7">
    <location>
        <begin position="288"/>
        <end position="326"/>
    </location>
</feature>
<evidence type="ECO:0000313" key="10">
    <source>
        <dbReference type="EMBL" id="KAG2433364.1"/>
    </source>
</evidence>
<keyword evidence="8" id="KW-1133">Transmembrane helix</keyword>
<dbReference type="SUPFAM" id="SSF56112">
    <property type="entry name" value="Protein kinase-like (PK-like)"/>
    <property type="match status" value="1"/>
</dbReference>
<evidence type="ECO:0000256" key="6">
    <source>
        <dbReference type="PROSITE-ProRule" id="PRU10141"/>
    </source>
</evidence>
<reference evidence="10" key="1">
    <citation type="journal article" date="2020" name="bioRxiv">
        <title>Comparative genomics of Chlamydomonas.</title>
        <authorList>
            <person name="Craig R.J."/>
            <person name="Hasan A.R."/>
            <person name="Ness R.W."/>
            <person name="Keightley P.D."/>
        </authorList>
    </citation>
    <scope>NUCLEOTIDE SEQUENCE</scope>
    <source>
        <strain evidence="10">SAG 7.73</strain>
    </source>
</reference>
<dbReference type="PROSITE" id="PS00108">
    <property type="entry name" value="PROTEIN_KINASE_ST"/>
    <property type="match status" value="1"/>
</dbReference>
<proteinExistence type="predicted"/>
<dbReference type="GO" id="GO:0004674">
    <property type="term" value="F:protein serine/threonine kinase activity"/>
    <property type="evidence" value="ECO:0007669"/>
    <property type="project" value="TreeGrafter"/>
</dbReference>
<protein>
    <recommendedName>
        <fullName evidence="9">Protein kinase domain-containing protein</fullName>
    </recommendedName>
</protein>
<keyword evidence="8" id="KW-0472">Membrane</keyword>
<dbReference type="Gene3D" id="3.30.200.20">
    <property type="entry name" value="Phosphorylase Kinase, domain 1"/>
    <property type="match status" value="1"/>
</dbReference>
<feature type="compositionally biased region" description="Low complexity" evidence="7">
    <location>
        <begin position="971"/>
        <end position="987"/>
    </location>
</feature>
<dbReference type="GO" id="GO:0005524">
    <property type="term" value="F:ATP binding"/>
    <property type="evidence" value="ECO:0007669"/>
    <property type="project" value="UniProtKB-UniRule"/>
</dbReference>
<feature type="compositionally biased region" description="Polar residues" evidence="7">
    <location>
        <begin position="938"/>
        <end position="960"/>
    </location>
</feature>
<evidence type="ECO:0000256" key="7">
    <source>
        <dbReference type="SAM" id="MobiDB-lite"/>
    </source>
</evidence>
<dbReference type="EMBL" id="JAEHOC010000019">
    <property type="protein sequence ID" value="KAG2433364.1"/>
    <property type="molecule type" value="Genomic_DNA"/>
</dbReference>
<dbReference type="Pfam" id="PF07714">
    <property type="entry name" value="PK_Tyr_Ser-Thr"/>
    <property type="match status" value="1"/>
</dbReference>
<keyword evidence="11" id="KW-1185">Reference proteome</keyword>
<accession>A0A835W1A1</accession>
<name>A0A835W1A1_CHLIN</name>
<keyword evidence="1" id="KW-0723">Serine/threonine-protein kinase</keyword>
<dbReference type="PANTHER" id="PTHR44329:SF214">
    <property type="entry name" value="PROTEIN KINASE DOMAIN-CONTAINING PROTEIN"/>
    <property type="match status" value="1"/>
</dbReference>
<feature type="transmembrane region" description="Helical" evidence="8">
    <location>
        <begin position="259"/>
        <end position="284"/>
    </location>
</feature>
<evidence type="ECO:0000259" key="9">
    <source>
        <dbReference type="PROSITE" id="PS50011"/>
    </source>
</evidence>
<keyword evidence="2" id="KW-0808">Transferase</keyword>
<dbReference type="InterPro" id="IPR017441">
    <property type="entry name" value="Protein_kinase_ATP_BS"/>
</dbReference>
<dbReference type="InterPro" id="IPR000719">
    <property type="entry name" value="Prot_kinase_dom"/>
</dbReference>
<comment type="caution">
    <text evidence="10">The sequence shown here is derived from an EMBL/GenBank/DDBJ whole genome shotgun (WGS) entry which is preliminary data.</text>
</comment>
<gene>
    <name evidence="10" type="ORF">HXX76_008425</name>
</gene>
<feature type="region of interest" description="Disordered" evidence="7">
    <location>
        <begin position="224"/>
        <end position="252"/>
    </location>
</feature>
<evidence type="ECO:0000256" key="4">
    <source>
        <dbReference type="ARBA" id="ARBA00022777"/>
    </source>
</evidence>
<dbReference type="PROSITE" id="PS00107">
    <property type="entry name" value="PROTEIN_KINASE_ATP"/>
    <property type="match status" value="1"/>
</dbReference>
<dbReference type="InterPro" id="IPR008271">
    <property type="entry name" value="Ser/Thr_kinase_AS"/>
</dbReference>
<evidence type="ECO:0000256" key="1">
    <source>
        <dbReference type="ARBA" id="ARBA00022527"/>
    </source>
</evidence>
<organism evidence="10 11">
    <name type="scientific">Chlamydomonas incerta</name>
    <dbReference type="NCBI Taxonomy" id="51695"/>
    <lineage>
        <taxon>Eukaryota</taxon>
        <taxon>Viridiplantae</taxon>
        <taxon>Chlorophyta</taxon>
        <taxon>core chlorophytes</taxon>
        <taxon>Chlorophyceae</taxon>
        <taxon>CS clade</taxon>
        <taxon>Chlamydomonadales</taxon>
        <taxon>Chlamydomonadaceae</taxon>
        <taxon>Chlamydomonas</taxon>
    </lineage>
</organism>
<dbReference type="PANTHER" id="PTHR44329">
    <property type="entry name" value="SERINE/THREONINE-PROTEIN KINASE TNNI3K-RELATED"/>
    <property type="match status" value="1"/>
</dbReference>
<dbReference type="PROSITE" id="PS50011">
    <property type="entry name" value="PROTEIN_KINASE_DOM"/>
    <property type="match status" value="1"/>
</dbReference>
<evidence type="ECO:0000256" key="3">
    <source>
        <dbReference type="ARBA" id="ARBA00022741"/>
    </source>
</evidence>
<evidence type="ECO:0000313" key="11">
    <source>
        <dbReference type="Proteomes" id="UP000650467"/>
    </source>
</evidence>
<dbReference type="AlphaFoldDB" id="A0A835W1A1"/>
<dbReference type="OrthoDB" id="544400at2759"/>
<keyword evidence="8" id="KW-0812">Transmembrane</keyword>
<feature type="region of interest" description="Disordered" evidence="7">
    <location>
        <begin position="937"/>
        <end position="987"/>
    </location>
</feature>
<feature type="compositionally biased region" description="Low complexity" evidence="7">
    <location>
        <begin position="293"/>
        <end position="304"/>
    </location>
</feature>
<keyword evidence="4" id="KW-0418">Kinase</keyword>
<dbReference type="Proteomes" id="UP000650467">
    <property type="component" value="Unassembled WGS sequence"/>
</dbReference>